<dbReference type="GO" id="GO:0009116">
    <property type="term" value="P:nucleoside metabolic process"/>
    <property type="evidence" value="ECO:0007669"/>
    <property type="project" value="InterPro"/>
</dbReference>
<dbReference type="InterPro" id="IPR000845">
    <property type="entry name" value="Nucleoside_phosphorylase_d"/>
</dbReference>
<feature type="domain" description="Nucleoside phosphorylase" evidence="2">
    <location>
        <begin position="37"/>
        <end position="316"/>
    </location>
</feature>
<evidence type="ECO:0000259" key="2">
    <source>
        <dbReference type="Pfam" id="PF01048"/>
    </source>
</evidence>
<dbReference type="InterPro" id="IPR053137">
    <property type="entry name" value="NLR-like"/>
</dbReference>
<dbReference type="EMBL" id="AMYD01001847">
    <property type="protein sequence ID" value="EQB51330.1"/>
    <property type="molecule type" value="Genomic_DNA"/>
</dbReference>
<dbReference type="HOGENOM" id="CLU_000288_34_2_1"/>
<evidence type="ECO:0000313" key="3">
    <source>
        <dbReference type="EMBL" id="EQB51330.1"/>
    </source>
</evidence>
<proteinExistence type="predicted"/>
<reference evidence="4" key="1">
    <citation type="journal article" date="2013" name="Mol. Plant Microbe Interact.">
        <title>Global aspects of pacC regulation of pathogenicity genes in Colletotrichum gloeosporioides as revealed by transcriptome analysis.</title>
        <authorList>
            <person name="Alkan N."/>
            <person name="Meng X."/>
            <person name="Friedlander G."/>
            <person name="Reuveni E."/>
            <person name="Sukno S."/>
            <person name="Sherman A."/>
            <person name="Thon M."/>
            <person name="Fluhr R."/>
            <person name="Prusky D."/>
        </authorList>
    </citation>
    <scope>NUCLEOTIDE SEQUENCE [LARGE SCALE GENOMIC DNA]</scope>
    <source>
        <strain evidence="4">Cg-14</strain>
    </source>
</reference>
<dbReference type="Proteomes" id="UP000015530">
    <property type="component" value="Unassembled WGS sequence"/>
</dbReference>
<evidence type="ECO:0000256" key="1">
    <source>
        <dbReference type="SAM" id="MobiDB-lite"/>
    </source>
</evidence>
<dbReference type="GO" id="GO:0003824">
    <property type="term" value="F:catalytic activity"/>
    <property type="evidence" value="ECO:0007669"/>
    <property type="project" value="InterPro"/>
</dbReference>
<sequence>MPDHPELRHDFNASEILGGWRREPGQIKLQHTDYTVGWICALPVELTASLAMLDRIHQNLPTDSGDTNAYTLGNIGTHNIVMAVLPMDQYGLNNASNVAGHMRRSFTSIRFGLMVGVGGGVPDLDIRLGDVVVGNQVVQHDLGKIIPAGLQRTATARIPPPIILNSVSKLRALHETQGSQIPSILRQMQQRYPKLDKYSYPTALEDRLFRATYDHDQPDDCSQCSPSELQHREPRPTNDPQVHYGGIASGSQVIRSGRARDEIANKLGVSCFEMEAAGLIDHFACIVIRGICDYADSHKNKQWQKYASATAAAYAKEFLLSAITPNAVSSLENPKDIEVRHGLKLVLETQPGHRQDLARYIHSHLRADDTDAQLENIRSQILDKAGGVFMWVVLVVATLNKEFARGYGRTRIVQKRLNDIPTELSDLFKDILTRDNDNMEDLLLCIQWVLFSESPLRPEEFYFAMLSGSPEDQDSKDFMEYDLEVPTTKTTEIFITGCSKGLVEIAESKIKTVQFIHESVTDFLIKDNGLQFLWPRLAGNMKALSHERLRDCCLSQITETVIRHGQHESSSGINAGHPHGFQRTAFENAPFLHSG</sequence>
<dbReference type="OrthoDB" id="194358at2759"/>
<organism evidence="3 4">
    <name type="scientific">Colletotrichum gloeosporioides (strain Cg-14)</name>
    <name type="common">Anthracnose fungus</name>
    <name type="synonym">Glomerella cingulata</name>
    <dbReference type="NCBI Taxonomy" id="1237896"/>
    <lineage>
        <taxon>Eukaryota</taxon>
        <taxon>Fungi</taxon>
        <taxon>Dikarya</taxon>
        <taxon>Ascomycota</taxon>
        <taxon>Pezizomycotina</taxon>
        <taxon>Sordariomycetes</taxon>
        <taxon>Hypocreomycetidae</taxon>
        <taxon>Glomerellales</taxon>
        <taxon>Glomerellaceae</taxon>
        <taxon>Colletotrichum</taxon>
        <taxon>Colletotrichum gloeosporioides species complex</taxon>
    </lineage>
</organism>
<dbReference type="Gene3D" id="3.40.50.1580">
    <property type="entry name" value="Nucleoside phosphorylase domain"/>
    <property type="match status" value="1"/>
</dbReference>
<feature type="region of interest" description="Disordered" evidence="1">
    <location>
        <begin position="217"/>
        <end position="245"/>
    </location>
</feature>
<dbReference type="PANTHER" id="PTHR46082">
    <property type="entry name" value="ATP/GTP-BINDING PROTEIN-RELATED"/>
    <property type="match status" value="1"/>
</dbReference>
<gene>
    <name evidence="3" type="ORF">CGLO_09126</name>
</gene>
<dbReference type="SUPFAM" id="SSF53167">
    <property type="entry name" value="Purine and uridine phosphorylases"/>
    <property type="match status" value="1"/>
</dbReference>
<dbReference type="AlphaFoldDB" id="T0LSZ0"/>
<dbReference type="PANTHER" id="PTHR46082:SF11">
    <property type="entry name" value="AAA+ ATPASE DOMAIN-CONTAINING PROTEIN-RELATED"/>
    <property type="match status" value="1"/>
</dbReference>
<protein>
    <recommendedName>
        <fullName evidence="2">Nucleoside phosphorylase domain-containing protein</fullName>
    </recommendedName>
</protein>
<dbReference type="STRING" id="1237896.T0LSZ0"/>
<dbReference type="InterPro" id="IPR035994">
    <property type="entry name" value="Nucleoside_phosphorylase_sf"/>
</dbReference>
<accession>T0LSZ0</accession>
<dbReference type="Pfam" id="PF01048">
    <property type="entry name" value="PNP_UDP_1"/>
    <property type="match status" value="1"/>
</dbReference>
<evidence type="ECO:0000313" key="4">
    <source>
        <dbReference type="Proteomes" id="UP000015530"/>
    </source>
</evidence>
<comment type="caution">
    <text evidence="3">The sequence shown here is derived from an EMBL/GenBank/DDBJ whole genome shotgun (WGS) entry which is preliminary data.</text>
</comment>
<name>T0LSZ0_COLGC</name>